<reference evidence="2 3" key="1">
    <citation type="submission" date="2019-08" db="EMBL/GenBank/DDBJ databases">
        <title>Sphingorhabdus soil sp. nov., isolated from arctic soil.</title>
        <authorList>
            <person name="Liu Y."/>
        </authorList>
    </citation>
    <scope>NUCLEOTIDE SEQUENCE [LARGE SCALE GENOMIC DNA]</scope>
    <source>
        <strain evidence="2 3">D-2Q-5-6</strain>
    </source>
</reference>
<gene>
    <name evidence="2" type="ORF">FSZ31_02095</name>
</gene>
<feature type="transmembrane region" description="Helical" evidence="1">
    <location>
        <begin position="70"/>
        <end position="94"/>
    </location>
</feature>
<protein>
    <submittedName>
        <fullName evidence="2">Uncharacterized protein</fullName>
    </submittedName>
</protein>
<accession>A0A5C6UM27</accession>
<evidence type="ECO:0000313" key="2">
    <source>
        <dbReference type="EMBL" id="TXC73560.1"/>
    </source>
</evidence>
<keyword evidence="3" id="KW-1185">Reference proteome</keyword>
<dbReference type="RefSeq" id="WP_147121397.1">
    <property type="nucleotide sequence ID" value="NZ_VOPY01000001.1"/>
</dbReference>
<proteinExistence type="predicted"/>
<dbReference type="Proteomes" id="UP000321129">
    <property type="component" value="Unassembled WGS sequence"/>
</dbReference>
<keyword evidence="1" id="KW-1133">Transmembrane helix</keyword>
<dbReference type="AlphaFoldDB" id="A0A5C6UM27"/>
<evidence type="ECO:0000313" key="3">
    <source>
        <dbReference type="Proteomes" id="UP000321129"/>
    </source>
</evidence>
<keyword evidence="1" id="KW-0812">Transmembrane</keyword>
<name>A0A5C6UM27_9SPHN</name>
<feature type="transmembrane region" description="Helical" evidence="1">
    <location>
        <begin position="132"/>
        <end position="158"/>
    </location>
</feature>
<feature type="transmembrane region" description="Helical" evidence="1">
    <location>
        <begin position="40"/>
        <end position="58"/>
    </location>
</feature>
<dbReference type="OrthoDB" id="7478167at2"/>
<dbReference type="EMBL" id="VOPY01000001">
    <property type="protein sequence ID" value="TXC73560.1"/>
    <property type="molecule type" value="Genomic_DNA"/>
</dbReference>
<sequence>MSGAHRRIAASDWFGDEVGRRRDEANTHLRFSHEFAQSGLKGLFLANGGAMVSLLTFIGNTNVSNNPRALFWAFVWFSTGLALALASYVAGFLAQSFHMNAAFNQSKQAESDLAGVSQSFDSSSYERKGERAAILGLVLAVVSLVLFVVGSFVALIGIT</sequence>
<keyword evidence="1" id="KW-0472">Membrane</keyword>
<evidence type="ECO:0000256" key="1">
    <source>
        <dbReference type="SAM" id="Phobius"/>
    </source>
</evidence>
<organism evidence="2 3">
    <name type="scientific">Flavisphingopyxis soli</name>
    <dbReference type="NCBI Taxonomy" id="2601267"/>
    <lineage>
        <taxon>Bacteria</taxon>
        <taxon>Pseudomonadati</taxon>
        <taxon>Pseudomonadota</taxon>
        <taxon>Alphaproteobacteria</taxon>
        <taxon>Sphingomonadales</taxon>
        <taxon>Sphingopyxidaceae</taxon>
        <taxon>Flavisphingopyxis</taxon>
    </lineage>
</organism>
<comment type="caution">
    <text evidence="2">The sequence shown here is derived from an EMBL/GenBank/DDBJ whole genome shotgun (WGS) entry which is preliminary data.</text>
</comment>